<evidence type="ECO:0000259" key="2">
    <source>
        <dbReference type="PROSITE" id="PS50097"/>
    </source>
</evidence>
<protein>
    <recommendedName>
        <fullName evidence="2">BTB domain-containing protein</fullName>
    </recommendedName>
</protein>
<dbReference type="Gene3D" id="3.30.710.10">
    <property type="entry name" value="Potassium Channel Kv1.1, Chain A"/>
    <property type="match status" value="1"/>
</dbReference>
<name>A0AAD7MNB9_9AGAR</name>
<evidence type="ECO:0000313" key="3">
    <source>
        <dbReference type="EMBL" id="KAJ7725318.1"/>
    </source>
</evidence>
<dbReference type="EMBL" id="JARKIB010000195">
    <property type="protein sequence ID" value="KAJ7725318.1"/>
    <property type="molecule type" value="Genomic_DNA"/>
</dbReference>
<feature type="domain" description="BTB" evidence="2">
    <location>
        <begin position="40"/>
        <end position="104"/>
    </location>
</feature>
<sequence>MSDSLMVDEHRSKRQRTESEDAEPKPPPLVRSTEYWFDDGNIILQVESTQFRLTKSMLSMHSSVFRDMFTIPLPPDEPTVENCAIAILSGDTAEDWILLLGVIYPKTYLGGSPSARLLTAMLRLSKKYDFPLIRKDCVHRLKQEFPTSLKKYDKTNWNFIKDDPDAFLLLISLAREIELHSILPQLYCSITTLFPNKYLRRILDPADTSLAASDRLACLLGHTNLLRLQATTTLAWLDWNAESPPIPAEDCCSSSDCADAARTIFISIFNPPPPSRLPEIWILNDWNKDWDLMLCTTCRRKAKEIYNAGRETCWQELPAAFGLPPWEELKSLDFE</sequence>
<dbReference type="Proteomes" id="UP001215598">
    <property type="component" value="Unassembled WGS sequence"/>
</dbReference>
<proteinExistence type="predicted"/>
<dbReference type="InterPro" id="IPR000210">
    <property type="entry name" value="BTB/POZ_dom"/>
</dbReference>
<dbReference type="SMART" id="SM00225">
    <property type="entry name" value="BTB"/>
    <property type="match status" value="1"/>
</dbReference>
<gene>
    <name evidence="3" type="ORF">B0H16DRAFT_1594520</name>
</gene>
<dbReference type="Pfam" id="PF00651">
    <property type="entry name" value="BTB"/>
    <property type="match status" value="1"/>
</dbReference>
<organism evidence="3 4">
    <name type="scientific">Mycena metata</name>
    <dbReference type="NCBI Taxonomy" id="1033252"/>
    <lineage>
        <taxon>Eukaryota</taxon>
        <taxon>Fungi</taxon>
        <taxon>Dikarya</taxon>
        <taxon>Basidiomycota</taxon>
        <taxon>Agaricomycotina</taxon>
        <taxon>Agaricomycetes</taxon>
        <taxon>Agaricomycetidae</taxon>
        <taxon>Agaricales</taxon>
        <taxon>Marasmiineae</taxon>
        <taxon>Mycenaceae</taxon>
        <taxon>Mycena</taxon>
    </lineage>
</organism>
<dbReference type="PROSITE" id="PS50097">
    <property type="entry name" value="BTB"/>
    <property type="match status" value="1"/>
</dbReference>
<keyword evidence="4" id="KW-1185">Reference proteome</keyword>
<accession>A0AAD7MNB9</accession>
<comment type="caution">
    <text evidence="3">The sequence shown here is derived from an EMBL/GenBank/DDBJ whole genome shotgun (WGS) entry which is preliminary data.</text>
</comment>
<feature type="compositionally biased region" description="Basic and acidic residues" evidence="1">
    <location>
        <begin position="7"/>
        <end position="24"/>
    </location>
</feature>
<evidence type="ECO:0000313" key="4">
    <source>
        <dbReference type="Proteomes" id="UP001215598"/>
    </source>
</evidence>
<dbReference type="InterPro" id="IPR011333">
    <property type="entry name" value="SKP1/BTB/POZ_sf"/>
</dbReference>
<dbReference type="SUPFAM" id="SSF54695">
    <property type="entry name" value="POZ domain"/>
    <property type="match status" value="1"/>
</dbReference>
<feature type="region of interest" description="Disordered" evidence="1">
    <location>
        <begin position="1"/>
        <end position="30"/>
    </location>
</feature>
<evidence type="ECO:0000256" key="1">
    <source>
        <dbReference type="SAM" id="MobiDB-lite"/>
    </source>
</evidence>
<reference evidence="3" key="1">
    <citation type="submission" date="2023-03" db="EMBL/GenBank/DDBJ databases">
        <title>Massive genome expansion in bonnet fungi (Mycena s.s.) driven by repeated elements and novel gene families across ecological guilds.</title>
        <authorList>
            <consortium name="Lawrence Berkeley National Laboratory"/>
            <person name="Harder C.B."/>
            <person name="Miyauchi S."/>
            <person name="Viragh M."/>
            <person name="Kuo A."/>
            <person name="Thoen E."/>
            <person name="Andreopoulos B."/>
            <person name="Lu D."/>
            <person name="Skrede I."/>
            <person name="Drula E."/>
            <person name="Henrissat B."/>
            <person name="Morin E."/>
            <person name="Kohler A."/>
            <person name="Barry K."/>
            <person name="LaButti K."/>
            <person name="Morin E."/>
            <person name="Salamov A."/>
            <person name="Lipzen A."/>
            <person name="Mereny Z."/>
            <person name="Hegedus B."/>
            <person name="Baldrian P."/>
            <person name="Stursova M."/>
            <person name="Weitz H."/>
            <person name="Taylor A."/>
            <person name="Grigoriev I.V."/>
            <person name="Nagy L.G."/>
            <person name="Martin F."/>
            <person name="Kauserud H."/>
        </authorList>
    </citation>
    <scope>NUCLEOTIDE SEQUENCE</scope>
    <source>
        <strain evidence="3">CBHHK182m</strain>
    </source>
</reference>
<dbReference type="AlphaFoldDB" id="A0AAD7MNB9"/>